<dbReference type="InterPro" id="IPR008278">
    <property type="entry name" value="4-PPantetheinyl_Trfase_dom"/>
</dbReference>
<keyword evidence="7 8" id="KW-0275">Fatty acid biosynthesis</keyword>
<keyword evidence="3 8" id="KW-0479">Metal-binding</keyword>
<comment type="function">
    <text evidence="8">Transfers the 4'-phosphopantetheine moiety from coenzyme A to a Ser of acyl-carrier-protein.</text>
</comment>
<dbReference type="HAMAP" id="MF_00101">
    <property type="entry name" value="AcpS"/>
    <property type="match status" value="1"/>
</dbReference>
<keyword evidence="6 8" id="KW-0443">Lipid metabolism</keyword>
<dbReference type="AlphaFoldDB" id="A0A5S4ZQH5"/>
<comment type="cofactor">
    <cofactor evidence="8">
        <name>Mg(2+)</name>
        <dbReference type="ChEBI" id="CHEBI:18420"/>
    </cofactor>
</comment>
<proteinExistence type="inferred from homology"/>
<keyword evidence="8" id="KW-0963">Cytoplasm</keyword>
<comment type="similarity">
    <text evidence="8">Belongs to the P-Pant transferase superfamily. AcpS family.</text>
</comment>
<dbReference type="SUPFAM" id="SSF56214">
    <property type="entry name" value="4'-phosphopantetheinyl transferase"/>
    <property type="match status" value="1"/>
</dbReference>
<sequence length="154" mass="17030">MGKLNPNESKKAICMQKDYQIYTERVVVQHGIIGIGTDIIEITRIEKAARRRERFLRRVFTSGEINFCMRRRNPWPCLAARFAAKEAVFKALGTGVTNWHEVEICGGGDGPVQVKLTGNALQHARSGQVSTVLLSISHNLGQAVAFATAIHKGE</sequence>
<evidence type="ECO:0000256" key="4">
    <source>
        <dbReference type="ARBA" id="ARBA00022832"/>
    </source>
</evidence>
<gene>
    <name evidence="8" type="primary">acpS</name>
    <name evidence="10" type="ORF">LX24_01963</name>
</gene>
<name>A0A5S4ZQH5_9FIRM</name>
<evidence type="ECO:0000256" key="5">
    <source>
        <dbReference type="ARBA" id="ARBA00022842"/>
    </source>
</evidence>
<accession>A0A5S4ZQH5</accession>
<evidence type="ECO:0000256" key="8">
    <source>
        <dbReference type="HAMAP-Rule" id="MF_00101"/>
    </source>
</evidence>
<dbReference type="NCBIfam" id="TIGR00516">
    <property type="entry name" value="acpS"/>
    <property type="match status" value="1"/>
</dbReference>
<dbReference type="NCBIfam" id="TIGR00556">
    <property type="entry name" value="pantethn_trn"/>
    <property type="match status" value="1"/>
</dbReference>
<evidence type="ECO:0000256" key="1">
    <source>
        <dbReference type="ARBA" id="ARBA00022516"/>
    </source>
</evidence>
<protein>
    <recommendedName>
        <fullName evidence="8">Holo-[acyl-carrier-protein] synthase</fullName>
        <shortName evidence="8">Holo-ACP synthase</shortName>
        <ecNumber evidence="8">2.7.8.7</ecNumber>
    </recommendedName>
    <alternativeName>
        <fullName evidence="8">4'-phosphopantetheinyl transferase AcpS</fullName>
    </alternativeName>
</protein>
<dbReference type="EC" id="2.7.8.7" evidence="8"/>
<feature type="domain" description="4'-phosphopantetheinyl transferase" evidence="9">
    <location>
        <begin position="34"/>
        <end position="124"/>
    </location>
</feature>
<dbReference type="GO" id="GO:0005737">
    <property type="term" value="C:cytoplasm"/>
    <property type="evidence" value="ECO:0007669"/>
    <property type="project" value="UniProtKB-SubCell"/>
</dbReference>
<dbReference type="InterPro" id="IPR002582">
    <property type="entry name" value="ACPS"/>
</dbReference>
<organism evidence="10 11">
    <name type="scientific">Desulfallas thermosapovorans DSM 6562</name>
    <dbReference type="NCBI Taxonomy" id="1121431"/>
    <lineage>
        <taxon>Bacteria</taxon>
        <taxon>Bacillati</taxon>
        <taxon>Bacillota</taxon>
        <taxon>Clostridia</taxon>
        <taxon>Eubacteriales</taxon>
        <taxon>Desulfallaceae</taxon>
        <taxon>Desulfallas</taxon>
    </lineage>
</organism>
<evidence type="ECO:0000256" key="3">
    <source>
        <dbReference type="ARBA" id="ARBA00022723"/>
    </source>
</evidence>
<dbReference type="GO" id="GO:0008897">
    <property type="term" value="F:holo-[acyl-carrier-protein] synthase activity"/>
    <property type="evidence" value="ECO:0007669"/>
    <property type="project" value="UniProtKB-UniRule"/>
</dbReference>
<keyword evidence="5 8" id="KW-0460">Magnesium</keyword>
<evidence type="ECO:0000313" key="10">
    <source>
        <dbReference type="EMBL" id="TYO94947.1"/>
    </source>
</evidence>
<dbReference type="Gene3D" id="3.90.470.20">
    <property type="entry name" value="4'-phosphopantetheinyl transferase domain"/>
    <property type="match status" value="1"/>
</dbReference>
<dbReference type="Proteomes" id="UP000323166">
    <property type="component" value="Unassembled WGS sequence"/>
</dbReference>
<feature type="binding site" evidence="8">
    <location>
        <position position="38"/>
    </location>
    <ligand>
        <name>Mg(2+)</name>
        <dbReference type="ChEBI" id="CHEBI:18420"/>
    </ligand>
</feature>
<evidence type="ECO:0000256" key="6">
    <source>
        <dbReference type="ARBA" id="ARBA00023098"/>
    </source>
</evidence>
<keyword evidence="11" id="KW-1185">Reference proteome</keyword>
<comment type="subcellular location">
    <subcellularLocation>
        <location evidence="8">Cytoplasm</location>
    </subcellularLocation>
</comment>
<keyword evidence="1 8" id="KW-0444">Lipid biosynthesis</keyword>
<comment type="caution">
    <text evidence="10">The sequence shown here is derived from an EMBL/GenBank/DDBJ whole genome shotgun (WGS) entry which is preliminary data.</text>
</comment>
<dbReference type="InterPro" id="IPR037143">
    <property type="entry name" value="4-PPantetheinyl_Trfase_dom_sf"/>
</dbReference>
<keyword evidence="4 8" id="KW-0276">Fatty acid metabolism</keyword>
<dbReference type="GO" id="GO:0006633">
    <property type="term" value="P:fatty acid biosynthetic process"/>
    <property type="evidence" value="ECO:0007669"/>
    <property type="project" value="UniProtKB-UniRule"/>
</dbReference>
<evidence type="ECO:0000256" key="2">
    <source>
        <dbReference type="ARBA" id="ARBA00022679"/>
    </source>
</evidence>
<evidence type="ECO:0000256" key="7">
    <source>
        <dbReference type="ARBA" id="ARBA00023160"/>
    </source>
</evidence>
<dbReference type="InterPro" id="IPR004568">
    <property type="entry name" value="Ppantetheine-prot_Trfase_dom"/>
</dbReference>
<comment type="catalytic activity">
    <reaction evidence="8">
        <text>apo-[ACP] + CoA = holo-[ACP] + adenosine 3',5'-bisphosphate + H(+)</text>
        <dbReference type="Rhea" id="RHEA:12068"/>
        <dbReference type="Rhea" id="RHEA-COMP:9685"/>
        <dbReference type="Rhea" id="RHEA-COMP:9690"/>
        <dbReference type="ChEBI" id="CHEBI:15378"/>
        <dbReference type="ChEBI" id="CHEBI:29999"/>
        <dbReference type="ChEBI" id="CHEBI:57287"/>
        <dbReference type="ChEBI" id="CHEBI:58343"/>
        <dbReference type="ChEBI" id="CHEBI:64479"/>
        <dbReference type="EC" id="2.7.8.7"/>
    </reaction>
</comment>
<evidence type="ECO:0000313" key="11">
    <source>
        <dbReference type="Proteomes" id="UP000323166"/>
    </source>
</evidence>
<keyword evidence="2 8" id="KW-0808">Transferase</keyword>
<dbReference type="EMBL" id="VNHM01000010">
    <property type="protein sequence ID" value="TYO94947.1"/>
    <property type="molecule type" value="Genomic_DNA"/>
</dbReference>
<dbReference type="Pfam" id="PF01648">
    <property type="entry name" value="ACPS"/>
    <property type="match status" value="1"/>
</dbReference>
<feature type="binding site" evidence="8">
    <location>
        <position position="86"/>
    </location>
    <ligand>
        <name>Mg(2+)</name>
        <dbReference type="ChEBI" id="CHEBI:18420"/>
    </ligand>
</feature>
<dbReference type="GO" id="GO:0000287">
    <property type="term" value="F:magnesium ion binding"/>
    <property type="evidence" value="ECO:0007669"/>
    <property type="project" value="UniProtKB-UniRule"/>
</dbReference>
<reference evidence="10 11" key="1">
    <citation type="submission" date="2019-07" db="EMBL/GenBank/DDBJ databases">
        <title>Genomic Encyclopedia of Type Strains, Phase I: the one thousand microbial genomes (KMG-I) project.</title>
        <authorList>
            <person name="Kyrpides N."/>
        </authorList>
    </citation>
    <scope>NUCLEOTIDE SEQUENCE [LARGE SCALE GENOMIC DNA]</scope>
    <source>
        <strain evidence="10 11">DSM 6562</strain>
    </source>
</reference>
<evidence type="ECO:0000259" key="9">
    <source>
        <dbReference type="Pfam" id="PF01648"/>
    </source>
</evidence>